<keyword evidence="3" id="KW-1185">Reference proteome</keyword>
<evidence type="ECO:0000313" key="2">
    <source>
        <dbReference type="EMBL" id="QKS69618.1"/>
    </source>
</evidence>
<dbReference type="InterPro" id="IPR010001">
    <property type="entry name" value="BofA"/>
</dbReference>
<protein>
    <submittedName>
        <fullName evidence="2">Pro-sigmaK processing inhibitor BofA family protein</fullName>
    </submittedName>
</protein>
<evidence type="ECO:0000313" key="3">
    <source>
        <dbReference type="Proteomes" id="UP000318138"/>
    </source>
</evidence>
<keyword evidence="1" id="KW-0812">Transmembrane</keyword>
<proteinExistence type="predicted"/>
<dbReference type="RefSeq" id="WP_176007635.1">
    <property type="nucleotide sequence ID" value="NZ_CP041372.2"/>
</dbReference>
<organism evidence="2 3">
    <name type="scientific">Paenalkalicoccus suaedae</name>
    <dbReference type="NCBI Taxonomy" id="2592382"/>
    <lineage>
        <taxon>Bacteria</taxon>
        <taxon>Bacillati</taxon>
        <taxon>Bacillota</taxon>
        <taxon>Bacilli</taxon>
        <taxon>Bacillales</taxon>
        <taxon>Bacillaceae</taxon>
        <taxon>Paenalkalicoccus</taxon>
    </lineage>
</organism>
<feature type="transmembrane region" description="Helical" evidence="1">
    <location>
        <begin position="6"/>
        <end position="23"/>
    </location>
</feature>
<dbReference type="KEGG" id="psua:FLK61_22670"/>
<gene>
    <name evidence="2" type="ORF">FLK61_22670</name>
</gene>
<feature type="transmembrane region" description="Helical" evidence="1">
    <location>
        <begin position="56"/>
        <end position="82"/>
    </location>
</feature>
<dbReference type="Proteomes" id="UP000318138">
    <property type="component" value="Chromosome"/>
</dbReference>
<feature type="transmembrane region" description="Helical" evidence="1">
    <location>
        <begin position="30"/>
        <end position="50"/>
    </location>
</feature>
<name>A0A859FA11_9BACI</name>
<evidence type="ECO:0000256" key="1">
    <source>
        <dbReference type="SAM" id="Phobius"/>
    </source>
</evidence>
<dbReference type="Pfam" id="PF07441">
    <property type="entry name" value="BofA"/>
    <property type="match status" value="1"/>
</dbReference>
<keyword evidence="1" id="KW-1133">Transmembrane helix</keyword>
<sequence>MEAWILIGLVAMIFLLLTGATMFRKLGSLFIRVAIGMLFLFFLNTIGGFFDYRLPFNSLTIGTAAWLGVPWIIALVCADIFLF</sequence>
<dbReference type="AlphaFoldDB" id="A0A859FA11"/>
<reference evidence="3" key="1">
    <citation type="submission" date="2019-07" db="EMBL/GenBank/DDBJ databases">
        <title>Bacillus alkalisoli sp. nov. isolated from saline soil.</title>
        <authorList>
            <person name="Sun J.-Q."/>
            <person name="Xu L."/>
        </authorList>
    </citation>
    <scope>NUCLEOTIDE SEQUENCE [LARGE SCALE GENOMIC DNA]</scope>
    <source>
        <strain evidence="3">M4U3P1</strain>
    </source>
</reference>
<dbReference type="EMBL" id="CP041372">
    <property type="protein sequence ID" value="QKS69618.1"/>
    <property type="molecule type" value="Genomic_DNA"/>
</dbReference>
<accession>A0A859FA11</accession>
<keyword evidence="1" id="KW-0472">Membrane</keyword>